<comment type="caution">
    <text evidence="1">The sequence shown here is derived from an EMBL/GenBank/DDBJ whole genome shotgun (WGS) entry which is preliminary data.</text>
</comment>
<name>A0A9X1S798_9MICC</name>
<dbReference type="EMBL" id="JAJFZP010000013">
    <property type="protein sequence ID" value="MCC3270688.1"/>
    <property type="molecule type" value="Genomic_DNA"/>
</dbReference>
<organism evidence="1 2">
    <name type="scientific">Arthrobacter gengyunqii</name>
    <dbReference type="NCBI Taxonomy" id="2886940"/>
    <lineage>
        <taxon>Bacteria</taxon>
        <taxon>Bacillati</taxon>
        <taxon>Actinomycetota</taxon>
        <taxon>Actinomycetes</taxon>
        <taxon>Micrococcales</taxon>
        <taxon>Micrococcaceae</taxon>
        <taxon>Arthrobacter</taxon>
    </lineage>
</organism>
<evidence type="ECO:0000313" key="2">
    <source>
        <dbReference type="Proteomes" id="UP001139264"/>
    </source>
</evidence>
<dbReference type="RefSeq" id="WP_227909013.1">
    <property type="nucleotide sequence ID" value="NZ_CP095461.1"/>
</dbReference>
<sequence>MSAFIDLSGTAGLPIPSELEESAAEILHRGSNVNDALQRVHAKWSLLAGAYSAPEQAQVQGAMDRPRDAGEAVLQAASHAATALRNFAAAVEGIRRKRLELQAQAVLLLEKENNDLAPAAALPAGNLPLSLPAFLLQSNADQLALELSAAEDECMRSLARLQRSADAPEQRGL</sequence>
<protein>
    <submittedName>
        <fullName evidence="1">Uncharacterized protein</fullName>
    </submittedName>
</protein>
<dbReference type="Proteomes" id="UP001139264">
    <property type="component" value="Unassembled WGS sequence"/>
</dbReference>
<proteinExistence type="predicted"/>
<reference evidence="1" key="1">
    <citation type="submission" date="2021-10" db="EMBL/GenBank/DDBJ databases">
        <title>Novel species in genus Arthrobacter.</title>
        <authorList>
            <person name="Liu Y."/>
        </authorList>
    </citation>
    <scope>NUCLEOTIDE SEQUENCE</scope>
    <source>
        <strain evidence="1">Zg-Y809</strain>
    </source>
</reference>
<gene>
    <name evidence="1" type="ORF">LJ751_15235</name>
</gene>
<evidence type="ECO:0000313" key="1">
    <source>
        <dbReference type="EMBL" id="MCC3270688.1"/>
    </source>
</evidence>
<accession>A0A9X1S798</accession>
<dbReference type="AlphaFoldDB" id="A0A9X1S798"/>